<accession>A0A0C9XGB1</accession>
<proteinExistence type="predicted"/>
<sequence>MVPHSHAGVCDWLFRFLLANIFRSFLVKGLTQPSSPQNLYGTSRPRSTPTHMMHTFYKFLDVLAPWVLILRNHSSL</sequence>
<reference evidence="2 3" key="1">
    <citation type="submission" date="2014-04" db="EMBL/GenBank/DDBJ databases">
        <authorList>
            <consortium name="DOE Joint Genome Institute"/>
            <person name="Kuo A."/>
            <person name="Kohler A."/>
            <person name="Nagy L.G."/>
            <person name="Floudas D."/>
            <person name="Copeland A."/>
            <person name="Barry K.W."/>
            <person name="Cichocki N."/>
            <person name="Veneault-Fourrey C."/>
            <person name="LaButti K."/>
            <person name="Lindquist E.A."/>
            <person name="Lipzen A."/>
            <person name="Lundell T."/>
            <person name="Morin E."/>
            <person name="Murat C."/>
            <person name="Sun H."/>
            <person name="Tunlid A."/>
            <person name="Henrissat B."/>
            <person name="Grigoriev I.V."/>
            <person name="Hibbett D.S."/>
            <person name="Martin F."/>
            <person name="Nordberg H.P."/>
            <person name="Cantor M.N."/>
            <person name="Hua S.X."/>
        </authorList>
    </citation>
    <scope>NUCLEOTIDE SEQUENCE [LARGE SCALE GENOMIC DNA]</scope>
    <source>
        <strain evidence="2 3">LaAM-08-1</strain>
    </source>
</reference>
<reference evidence="3" key="2">
    <citation type="submission" date="2015-01" db="EMBL/GenBank/DDBJ databases">
        <title>Evolutionary Origins and Diversification of the Mycorrhizal Mutualists.</title>
        <authorList>
            <consortium name="DOE Joint Genome Institute"/>
            <consortium name="Mycorrhizal Genomics Consortium"/>
            <person name="Kohler A."/>
            <person name="Kuo A."/>
            <person name="Nagy L.G."/>
            <person name="Floudas D."/>
            <person name="Copeland A."/>
            <person name="Barry K.W."/>
            <person name="Cichocki N."/>
            <person name="Veneault-Fourrey C."/>
            <person name="LaButti K."/>
            <person name="Lindquist E.A."/>
            <person name="Lipzen A."/>
            <person name="Lundell T."/>
            <person name="Morin E."/>
            <person name="Murat C."/>
            <person name="Riley R."/>
            <person name="Ohm R."/>
            <person name="Sun H."/>
            <person name="Tunlid A."/>
            <person name="Henrissat B."/>
            <person name="Grigoriev I.V."/>
            <person name="Hibbett D.S."/>
            <person name="Martin F."/>
        </authorList>
    </citation>
    <scope>NUCLEOTIDE SEQUENCE [LARGE SCALE GENOMIC DNA]</scope>
    <source>
        <strain evidence="3">LaAM-08-1</strain>
    </source>
</reference>
<dbReference type="EMBL" id="KN838713">
    <property type="protein sequence ID" value="KIJ96716.1"/>
    <property type="molecule type" value="Genomic_DNA"/>
</dbReference>
<protein>
    <recommendedName>
        <fullName evidence="4">Secreted protein</fullName>
    </recommendedName>
</protein>
<gene>
    <name evidence="2" type="ORF">K443DRAFT_682119</name>
</gene>
<feature type="signal peptide" evidence="1">
    <location>
        <begin position="1"/>
        <end position="19"/>
    </location>
</feature>
<keyword evidence="3" id="KW-1185">Reference proteome</keyword>
<organism evidence="2 3">
    <name type="scientific">Laccaria amethystina LaAM-08-1</name>
    <dbReference type="NCBI Taxonomy" id="1095629"/>
    <lineage>
        <taxon>Eukaryota</taxon>
        <taxon>Fungi</taxon>
        <taxon>Dikarya</taxon>
        <taxon>Basidiomycota</taxon>
        <taxon>Agaricomycotina</taxon>
        <taxon>Agaricomycetes</taxon>
        <taxon>Agaricomycetidae</taxon>
        <taxon>Agaricales</taxon>
        <taxon>Agaricineae</taxon>
        <taxon>Hydnangiaceae</taxon>
        <taxon>Laccaria</taxon>
    </lineage>
</organism>
<feature type="chain" id="PRO_5002216773" description="Secreted protein" evidence="1">
    <location>
        <begin position="20"/>
        <end position="76"/>
    </location>
</feature>
<dbReference type="HOGENOM" id="CLU_2654866_0_0_1"/>
<evidence type="ECO:0008006" key="4">
    <source>
        <dbReference type="Google" id="ProtNLM"/>
    </source>
</evidence>
<evidence type="ECO:0000313" key="2">
    <source>
        <dbReference type="EMBL" id="KIJ96716.1"/>
    </source>
</evidence>
<dbReference type="Proteomes" id="UP000054477">
    <property type="component" value="Unassembled WGS sequence"/>
</dbReference>
<evidence type="ECO:0000313" key="3">
    <source>
        <dbReference type="Proteomes" id="UP000054477"/>
    </source>
</evidence>
<keyword evidence="1" id="KW-0732">Signal</keyword>
<dbReference type="AlphaFoldDB" id="A0A0C9XGB1"/>
<name>A0A0C9XGB1_9AGAR</name>
<evidence type="ECO:0000256" key="1">
    <source>
        <dbReference type="SAM" id="SignalP"/>
    </source>
</evidence>